<gene>
    <name evidence="3" type="ORF">N24_2486</name>
</gene>
<dbReference type="PANTHER" id="PTHR42760">
    <property type="entry name" value="SHORT-CHAIN DEHYDROGENASES/REDUCTASES FAMILY MEMBER"/>
    <property type="match status" value="1"/>
</dbReference>
<evidence type="ECO:0000256" key="2">
    <source>
        <dbReference type="ARBA" id="ARBA00023002"/>
    </source>
</evidence>
<dbReference type="InterPro" id="IPR002347">
    <property type="entry name" value="SDR_fam"/>
</dbReference>
<dbReference type="PRINTS" id="PR00081">
    <property type="entry name" value="GDHRDH"/>
</dbReference>
<evidence type="ECO:0000313" key="4">
    <source>
        <dbReference type="Proteomes" id="UP000218244"/>
    </source>
</evidence>
<organism evidence="3 4">
    <name type="scientific">Corynebacterium suranareeae</name>
    <dbReference type="NCBI Taxonomy" id="2506452"/>
    <lineage>
        <taxon>Bacteria</taxon>
        <taxon>Bacillati</taxon>
        <taxon>Actinomycetota</taxon>
        <taxon>Actinomycetes</taxon>
        <taxon>Mycobacteriales</taxon>
        <taxon>Corynebacteriaceae</taxon>
        <taxon>Corynebacterium</taxon>
    </lineage>
</organism>
<dbReference type="Gene3D" id="3.40.50.720">
    <property type="entry name" value="NAD(P)-binding Rossmann-like Domain"/>
    <property type="match status" value="1"/>
</dbReference>
<protein>
    <submittedName>
        <fullName evidence="3">3-oxoacyl-ACP reductase</fullName>
    </submittedName>
</protein>
<dbReference type="Proteomes" id="UP000218244">
    <property type="component" value="Chromosome"/>
</dbReference>
<dbReference type="GO" id="GO:0016616">
    <property type="term" value="F:oxidoreductase activity, acting on the CH-OH group of donors, NAD or NADP as acceptor"/>
    <property type="evidence" value="ECO:0007669"/>
    <property type="project" value="TreeGrafter"/>
</dbReference>
<dbReference type="SUPFAM" id="SSF51735">
    <property type="entry name" value="NAD(P)-binding Rossmann-fold domains"/>
    <property type="match status" value="1"/>
</dbReference>
<sequence>MTENTQKIALVTGAAGGLGSYITKKLHADGHKVVVTGLSVEPLKALASELSSDGSTAMPLQLDVSHKDNFLNALDHVQDVWGTPSILVNNAAVTRAANVLELNTEDFDEVLTTNVNSIFFGCQVFGKAMAEQGYGRIVNQASLAGHNGGTATGAHYAASKGAILTTTKIFAREFAGSGVTVNAISPGPHDVDIVHKTVSDRLDQIIEGIPVKQLGNPQFIANTVSLLTQPEASFVTGACWDINGGLYLR</sequence>
<dbReference type="PANTHER" id="PTHR42760:SF133">
    <property type="entry name" value="3-OXOACYL-[ACYL-CARRIER-PROTEIN] REDUCTASE"/>
    <property type="match status" value="1"/>
</dbReference>
<dbReference type="InterPro" id="IPR036291">
    <property type="entry name" value="NAD(P)-bd_dom_sf"/>
</dbReference>
<dbReference type="EMBL" id="AP017369">
    <property type="protein sequence ID" value="BAU96748.1"/>
    <property type="molecule type" value="Genomic_DNA"/>
</dbReference>
<name>A0A169S213_9CORY</name>
<keyword evidence="2" id="KW-0560">Oxidoreductase</keyword>
<accession>A0A169S213</accession>
<dbReference type="AlphaFoldDB" id="A0A169S213"/>
<evidence type="ECO:0000256" key="1">
    <source>
        <dbReference type="ARBA" id="ARBA00006484"/>
    </source>
</evidence>
<proteinExistence type="inferred from homology"/>
<dbReference type="GO" id="GO:0006633">
    <property type="term" value="P:fatty acid biosynthetic process"/>
    <property type="evidence" value="ECO:0007669"/>
    <property type="project" value="TreeGrafter"/>
</dbReference>
<evidence type="ECO:0000313" key="3">
    <source>
        <dbReference type="EMBL" id="BAU96748.1"/>
    </source>
</evidence>
<dbReference type="Pfam" id="PF13561">
    <property type="entry name" value="adh_short_C2"/>
    <property type="match status" value="1"/>
</dbReference>
<dbReference type="KEGG" id="csur:N24_2486"/>
<keyword evidence="4" id="KW-1185">Reference proteome</keyword>
<dbReference type="RefSeq" id="WP_096457693.1">
    <property type="nucleotide sequence ID" value="NZ_AP017369.1"/>
</dbReference>
<comment type="similarity">
    <text evidence="1">Belongs to the short-chain dehydrogenases/reductases (SDR) family.</text>
</comment>
<reference evidence="3 4" key="1">
    <citation type="submission" date="2016-02" db="EMBL/GenBank/DDBJ databases">
        <title>Corynebacterium glutamicum N24 whole genome sequencing project.</title>
        <authorList>
            <person name="Matsutani M."/>
            <person name="Nangtapong N."/>
            <person name="Yakushi T."/>
            <person name="Matsushita K."/>
        </authorList>
    </citation>
    <scope>NUCLEOTIDE SEQUENCE [LARGE SCALE GENOMIC DNA]</scope>
    <source>
        <strain evidence="3 4">N24</strain>
    </source>
</reference>
<dbReference type="PRINTS" id="PR00080">
    <property type="entry name" value="SDRFAMILY"/>
</dbReference>
<dbReference type="FunFam" id="3.40.50.720:FF:000173">
    <property type="entry name" value="3-oxoacyl-[acyl-carrier protein] reductase"/>
    <property type="match status" value="1"/>
</dbReference>
<dbReference type="GO" id="GO:0048038">
    <property type="term" value="F:quinone binding"/>
    <property type="evidence" value="ECO:0007669"/>
    <property type="project" value="TreeGrafter"/>
</dbReference>